<keyword evidence="3" id="KW-1185">Reference proteome</keyword>
<organism evidence="2 3">
    <name type="scientific">Sphingomicrobium clamense</name>
    <dbReference type="NCBI Taxonomy" id="2851013"/>
    <lineage>
        <taxon>Bacteria</taxon>
        <taxon>Pseudomonadati</taxon>
        <taxon>Pseudomonadota</taxon>
        <taxon>Alphaproteobacteria</taxon>
        <taxon>Sphingomonadales</taxon>
        <taxon>Sphingomonadaceae</taxon>
        <taxon>Sphingomicrobium</taxon>
    </lineage>
</organism>
<dbReference type="RefSeq" id="WP_218632853.1">
    <property type="nucleotide sequence ID" value="NZ_JAHVAH010000001.1"/>
</dbReference>
<dbReference type="Pfam" id="PF03358">
    <property type="entry name" value="FMN_red"/>
    <property type="match status" value="1"/>
</dbReference>
<gene>
    <name evidence="2" type="ORF">KTQ36_06290</name>
</gene>
<evidence type="ECO:0000313" key="3">
    <source>
        <dbReference type="Proteomes" id="UP000698028"/>
    </source>
</evidence>
<reference evidence="2 3" key="1">
    <citation type="submission" date="2021-07" db="EMBL/GenBank/DDBJ databases">
        <title>The draft genome sequence of Sphingomicrobium sp. B8.</title>
        <authorList>
            <person name="Mu L."/>
        </authorList>
    </citation>
    <scope>NUCLEOTIDE SEQUENCE [LARGE SCALE GENOMIC DNA]</scope>
    <source>
        <strain evidence="2 3">B8</strain>
    </source>
</reference>
<protein>
    <submittedName>
        <fullName evidence="2">Flavodoxin family protein</fullName>
    </submittedName>
</protein>
<evidence type="ECO:0000313" key="2">
    <source>
        <dbReference type="EMBL" id="MBW0144902.1"/>
    </source>
</evidence>
<evidence type="ECO:0000259" key="1">
    <source>
        <dbReference type="Pfam" id="PF03358"/>
    </source>
</evidence>
<sequence length="254" mass="27756">MDSERIEQLSSAADGCFAGLKAVLVNATLKHPGVDSHTDTLLDVVEQIFTSCEVEVDRLRLSEHRLAPGVYPDMTEHGWDHDDWPKICDRVIGADICILGTPIWLGEKSSLAQAFIEKLYAHSGQTNEKGQYLFYGKVGGCVVTGNEDGIKHVGMGVLYSMQHVGYTIPPQADCGWIGEAGPGPSYGDEQDDGSRAGFDNEFTQRNTTFMAFNCMHMAKMLKDAGGIPAVGNVRTEWDDGSKPGWPNPEYRLGD</sequence>
<name>A0ABS6V5Q2_9SPHN</name>
<feature type="domain" description="NADPH-dependent FMN reductase-like" evidence="1">
    <location>
        <begin position="34"/>
        <end position="153"/>
    </location>
</feature>
<accession>A0ABS6V5Q2</accession>
<dbReference type="Proteomes" id="UP000698028">
    <property type="component" value="Unassembled WGS sequence"/>
</dbReference>
<proteinExistence type="predicted"/>
<dbReference type="InterPro" id="IPR005025">
    <property type="entry name" value="FMN_Rdtase-like_dom"/>
</dbReference>
<dbReference type="EMBL" id="JAHVAH010000001">
    <property type="protein sequence ID" value="MBW0144902.1"/>
    <property type="molecule type" value="Genomic_DNA"/>
</dbReference>
<comment type="caution">
    <text evidence="2">The sequence shown here is derived from an EMBL/GenBank/DDBJ whole genome shotgun (WGS) entry which is preliminary data.</text>
</comment>